<feature type="binding site" evidence="11">
    <location>
        <position position="309"/>
    </location>
    <ligand>
        <name>substrate</name>
    </ligand>
</feature>
<dbReference type="Gene3D" id="3.40.50.10860">
    <property type="entry name" value="Leucine Dehydrogenase, chain A, domain 1"/>
    <property type="match status" value="1"/>
</dbReference>
<keyword evidence="5 11" id="KW-0808">Transferase</keyword>
<organism evidence="13 14">
    <name type="scientific">Collinsella ihumii</name>
    <dbReference type="NCBI Taxonomy" id="1720204"/>
    <lineage>
        <taxon>Bacteria</taxon>
        <taxon>Bacillati</taxon>
        <taxon>Actinomycetota</taxon>
        <taxon>Coriobacteriia</taxon>
        <taxon>Coriobacteriales</taxon>
        <taxon>Coriobacteriaceae</taxon>
        <taxon>Collinsella</taxon>
    </lineage>
</organism>
<dbReference type="EMBL" id="DYVF01000046">
    <property type="protein sequence ID" value="HJG31249.1"/>
    <property type="molecule type" value="Genomic_DNA"/>
</dbReference>
<reference evidence="13" key="1">
    <citation type="journal article" date="2021" name="PeerJ">
        <title>Extensive microbial diversity within the chicken gut microbiome revealed by metagenomics and culture.</title>
        <authorList>
            <person name="Gilroy R."/>
            <person name="Ravi A."/>
            <person name="Getino M."/>
            <person name="Pursley I."/>
            <person name="Horton D.L."/>
            <person name="Alikhan N.F."/>
            <person name="Baker D."/>
            <person name="Gharbi K."/>
            <person name="Hall N."/>
            <person name="Watson M."/>
            <person name="Adriaenssens E.M."/>
            <person name="Foster-Nyarko E."/>
            <person name="Jarju S."/>
            <person name="Secka A."/>
            <person name="Antonio M."/>
            <person name="Oren A."/>
            <person name="Chaudhuri R.R."/>
            <person name="La Ragione R."/>
            <person name="Hildebrand F."/>
            <person name="Pallen M.J."/>
        </authorList>
    </citation>
    <scope>NUCLEOTIDE SEQUENCE</scope>
    <source>
        <strain evidence="13">ChiGjej2B2-7701</strain>
    </source>
</reference>
<dbReference type="GO" id="GO:0000287">
    <property type="term" value="F:magnesium ion binding"/>
    <property type="evidence" value="ECO:0007669"/>
    <property type="project" value="UniProtKB-UniRule"/>
</dbReference>
<dbReference type="InterPro" id="IPR023000">
    <property type="entry name" value="Shikimate_kinase_CS"/>
</dbReference>
<comment type="pathway">
    <text evidence="1 11">Metabolic intermediate biosynthesis; chorismate biosynthesis; chorismate from D-erythrose 4-phosphate and phosphoenolpyruvate: step 5/7.</text>
</comment>
<dbReference type="InterPro" id="IPR000623">
    <property type="entry name" value="Shikimate_kinase/TSH1"/>
</dbReference>
<keyword evidence="6 11" id="KW-0547">Nucleotide-binding</keyword>
<feature type="binding site" evidence="11">
    <location>
        <begin position="263"/>
        <end position="268"/>
    </location>
    <ligand>
        <name>ATP</name>
        <dbReference type="ChEBI" id="CHEBI:30616"/>
    </ligand>
</feature>
<dbReference type="GO" id="GO:0005737">
    <property type="term" value="C:cytoplasm"/>
    <property type="evidence" value="ECO:0007669"/>
    <property type="project" value="UniProtKB-SubCell"/>
</dbReference>
<keyword evidence="11" id="KW-0963">Cytoplasm</keyword>
<evidence type="ECO:0000256" key="1">
    <source>
        <dbReference type="ARBA" id="ARBA00004842"/>
    </source>
</evidence>
<feature type="binding site" evidence="11">
    <location>
        <position position="364"/>
    </location>
    <ligand>
        <name>ATP</name>
        <dbReference type="ChEBI" id="CHEBI:30616"/>
    </ligand>
</feature>
<accession>A0A921IR85</accession>
<keyword evidence="7 11" id="KW-0418">Kinase</keyword>
<dbReference type="PANTHER" id="PTHR21089:SF1">
    <property type="entry name" value="BIFUNCTIONAL 3-DEHYDROQUINATE DEHYDRATASE_SHIKIMATE DEHYDROGENASE, CHLOROPLASTIC"/>
    <property type="match status" value="1"/>
</dbReference>
<comment type="caution">
    <text evidence="11">Lacks conserved residue(s) required for the propagation of feature annotation.</text>
</comment>
<evidence type="ECO:0000256" key="10">
    <source>
        <dbReference type="ARBA" id="ARBA00048567"/>
    </source>
</evidence>
<keyword evidence="4 11" id="KW-0028">Amino-acid biosynthesis</keyword>
<dbReference type="InterPro" id="IPR031322">
    <property type="entry name" value="Shikimate/glucono_kinase"/>
</dbReference>
<evidence type="ECO:0000259" key="12">
    <source>
        <dbReference type="Pfam" id="PF08501"/>
    </source>
</evidence>
<evidence type="ECO:0000313" key="14">
    <source>
        <dbReference type="Proteomes" id="UP000746751"/>
    </source>
</evidence>
<feature type="binding site" evidence="11">
    <location>
        <position position="267"/>
    </location>
    <ligand>
        <name>Mg(2+)</name>
        <dbReference type="ChEBI" id="CHEBI:18420"/>
    </ligand>
</feature>
<gene>
    <name evidence="11" type="primary">aroK</name>
    <name evidence="13" type="ORF">K8U80_07615</name>
</gene>
<name>A0A921IR85_9ACTN</name>
<dbReference type="GO" id="GO:0019632">
    <property type="term" value="P:shikimate metabolic process"/>
    <property type="evidence" value="ECO:0007669"/>
    <property type="project" value="TreeGrafter"/>
</dbReference>
<dbReference type="Gene3D" id="3.40.50.720">
    <property type="entry name" value="NAD(P)-binding Rossmann-like Domain"/>
    <property type="match status" value="1"/>
</dbReference>
<keyword evidence="11" id="KW-0460">Magnesium</keyword>
<protein>
    <recommendedName>
        <fullName evidence="3 11">Shikimate kinase</fullName>
        <shortName evidence="11">SK</shortName>
        <ecNumber evidence="3 11">2.7.1.71</ecNumber>
    </recommendedName>
</protein>
<feature type="domain" description="Shikimate dehydrogenase substrate binding N-terminal" evidence="12">
    <location>
        <begin position="8"/>
        <end position="82"/>
    </location>
</feature>
<dbReference type="GO" id="GO:0009073">
    <property type="term" value="P:aromatic amino acid family biosynthetic process"/>
    <property type="evidence" value="ECO:0007669"/>
    <property type="project" value="UniProtKB-KW"/>
</dbReference>
<dbReference type="Pfam" id="PF08501">
    <property type="entry name" value="Shikimate_dh_N"/>
    <property type="match status" value="1"/>
</dbReference>
<dbReference type="GO" id="GO:0009423">
    <property type="term" value="P:chorismate biosynthetic process"/>
    <property type="evidence" value="ECO:0007669"/>
    <property type="project" value="UniProtKB-UniRule"/>
</dbReference>
<dbReference type="InterPro" id="IPR036291">
    <property type="entry name" value="NAD(P)-bd_dom_sf"/>
</dbReference>
<dbReference type="PRINTS" id="PR01100">
    <property type="entry name" value="SHIKIMTKNASE"/>
</dbReference>
<keyword evidence="9 11" id="KW-0057">Aromatic amino acid biosynthesis</keyword>
<comment type="function">
    <text evidence="11">Catalyzes the specific phosphorylation of the 3-hydroxyl group of shikimic acid using ATP as a cosubstrate.</text>
</comment>
<dbReference type="GO" id="GO:0004765">
    <property type="term" value="F:shikimate kinase activity"/>
    <property type="evidence" value="ECO:0007669"/>
    <property type="project" value="UniProtKB-UniRule"/>
</dbReference>
<comment type="subcellular location">
    <subcellularLocation>
        <location evidence="11">Cytoplasm</location>
    </subcellularLocation>
</comment>
<dbReference type="GO" id="GO:0008652">
    <property type="term" value="P:amino acid biosynthetic process"/>
    <property type="evidence" value="ECO:0007669"/>
    <property type="project" value="UniProtKB-KW"/>
</dbReference>
<proteinExistence type="inferred from homology"/>
<comment type="cofactor">
    <cofactor evidence="11">
        <name>Mg(2+)</name>
        <dbReference type="ChEBI" id="CHEBI:18420"/>
    </cofactor>
    <text evidence="11">Binds 1 Mg(2+) ion per subunit.</text>
</comment>
<evidence type="ECO:0000256" key="9">
    <source>
        <dbReference type="ARBA" id="ARBA00023141"/>
    </source>
</evidence>
<comment type="similarity">
    <text evidence="11">Belongs to the shikimate kinase family.</text>
</comment>
<dbReference type="HAMAP" id="MF_00109">
    <property type="entry name" value="Shikimate_kinase"/>
    <property type="match status" value="1"/>
</dbReference>
<evidence type="ECO:0000256" key="8">
    <source>
        <dbReference type="ARBA" id="ARBA00022840"/>
    </source>
</evidence>
<dbReference type="AlphaFoldDB" id="A0A921IR85"/>
<comment type="pathway">
    <text evidence="2">Metabolic intermediate biosynthesis; chorismate biosynthesis; chorismate from D-erythrose 4-phosphate and phosphoenolpyruvate: step 4/7.</text>
</comment>
<evidence type="ECO:0000256" key="4">
    <source>
        <dbReference type="ARBA" id="ARBA00022605"/>
    </source>
</evidence>
<comment type="catalytic activity">
    <reaction evidence="10 11">
        <text>shikimate + ATP = 3-phosphoshikimate + ADP + H(+)</text>
        <dbReference type="Rhea" id="RHEA:13121"/>
        <dbReference type="ChEBI" id="CHEBI:15378"/>
        <dbReference type="ChEBI" id="CHEBI:30616"/>
        <dbReference type="ChEBI" id="CHEBI:36208"/>
        <dbReference type="ChEBI" id="CHEBI:145989"/>
        <dbReference type="ChEBI" id="CHEBI:456216"/>
        <dbReference type="EC" id="2.7.1.71"/>
    </reaction>
</comment>
<comment type="caution">
    <text evidence="13">The sequence shown here is derived from an EMBL/GenBank/DDBJ whole genome shotgun (WGS) entry which is preliminary data.</text>
</comment>
<dbReference type="InterPro" id="IPR027417">
    <property type="entry name" value="P-loop_NTPase"/>
</dbReference>
<comment type="subunit">
    <text evidence="11">Monomer.</text>
</comment>
<evidence type="ECO:0000256" key="3">
    <source>
        <dbReference type="ARBA" id="ARBA00012154"/>
    </source>
</evidence>
<sequence>MATRPYGVLGRTLKHSYTPAIYRDLADMDYVRFEREPEQLEEFLHGDEWEGVNVTIPYKRAVMPYLDELAEAAERLGNVNTIVRLADGRLRGDNTDYFGFKFLVESLGIDVAGTTALVLGGSGGAGTTARTVLSDMGVRAITVGRSAEVTYDDLDAYRDAELIVNCTPVGMYPNCPASPLDLERFGNLAAVIDIVYNPARTGIMMQAERLGIATAGGLLMLVAQAAQAVERYTGAHIDDARIVEVTERLSASTQNIALIGMPGSGKTRVGQNLARMLGREHVDADAAFAARTGRSCAEFITTSGEEAFRQEETACLRELGARSGLVISCGGGVVTRPENYELLHENSRIVMLDRPLGELSSAGRPISARDGVQKLADQRMGLYRAWADLIVKSRDCAERTAEAVIAELGGVLSPIERNA</sequence>
<dbReference type="Pfam" id="PF01202">
    <property type="entry name" value="SKI"/>
    <property type="match status" value="1"/>
</dbReference>
<dbReference type="InterPro" id="IPR046346">
    <property type="entry name" value="Aminoacid_DH-like_N_sf"/>
</dbReference>
<dbReference type="SUPFAM" id="SSF51735">
    <property type="entry name" value="NAD(P)-binding Rossmann-fold domains"/>
    <property type="match status" value="1"/>
</dbReference>
<dbReference type="InterPro" id="IPR022893">
    <property type="entry name" value="Shikimate_DH_fam"/>
</dbReference>
<keyword evidence="11" id="KW-0479">Metal-binding</keyword>
<feature type="binding site" evidence="11">
    <location>
        <position position="379"/>
    </location>
    <ligand>
        <name>substrate</name>
    </ligand>
</feature>
<evidence type="ECO:0000256" key="2">
    <source>
        <dbReference type="ARBA" id="ARBA00004871"/>
    </source>
</evidence>
<feature type="binding site" evidence="11">
    <location>
        <position position="285"/>
    </location>
    <ligand>
        <name>substrate</name>
    </ligand>
</feature>
<evidence type="ECO:0000256" key="5">
    <source>
        <dbReference type="ARBA" id="ARBA00022679"/>
    </source>
</evidence>
<feature type="binding site" evidence="11">
    <location>
        <position position="331"/>
    </location>
    <ligand>
        <name>substrate</name>
    </ligand>
</feature>
<evidence type="ECO:0000256" key="7">
    <source>
        <dbReference type="ARBA" id="ARBA00022777"/>
    </source>
</evidence>
<dbReference type="Proteomes" id="UP000746751">
    <property type="component" value="Unassembled WGS sequence"/>
</dbReference>
<dbReference type="SUPFAM" id="SSF52540">
    <property type="entry name" value="P-loop containing nucleoside triphosphate hydrolases"/>
    <property type="match status" value="1"/>
</dbReference>
<dbReference type="CDD" id="cd00464">
    <property type="entry name" value="SK"/>
    <property type="match status" value="1"/>
</dbReference>
<evidence type="ECO:0000256" key="6">
    <source>
        <dbReference type="ARBA" id="ARBA00022741"/>
    </source>
</evidence>
<dbReference type="GO" id="GO:0004764">
    <property type="term" value="F:shikimate 3-dehydrogenase (NADP+) activity"/>
    <property type="evidence" value="ECO:0007669"/>
    <property type="project" value="InterPro"/>
</dbReference>
<evidence type="ECO:0000256" key="11">
    <source>
        <dbReference type="HAMAP-Rule" id="MF_00109"/>
    </source>
</evidence>
<dbReference type="GO" id="GO:0005524">
    <property type="term" value="F:ATP binding"/>
    <property type="evidence" value="ECO:0007669"/>
    <property type="project" value="UniProtKB-UniRule"/>
</dbReference>
<keyword evidence="8 11" id="KW-0067">ATP-binding</keyword>
<evidence type="ECO:0000313" key="13">
    <source>
        <dbReference type="EMBL" id="HJG31249.1"/>
    </source>
</evidence>
<dbReference type="SUPFAM" id="SSF53223">
    <property type="entry name" value="Aminoacid dehydrogenase-like, N-terminal domain"/>
    <property type="match status" value="1"/>
</dbReference>
<dbReference type="EC" id="2.7.1.71" evidence="3 11"/>
<dbReference type="PANTHER" id="PTHR21089">
    <property type="entry name" value="SHIKIMATE DEHYDROGENASE"/>
    <property type="match status" value="1"/>
</dbReference>
<dbReference type="PROSITE" id="PS01128">
    <property type="entry name" value="SHIKIMATE_KINASE"/>
    <property type="match status" value="1"/>
</dbReference>
<dbReference type="InterPro" id="IPR013708">
    <property type="entry name" value="Shikimate_DH-bd_N"/>
</dbReference>
<reference evidence="13" key="2">
    <citation type="submission" date="2021-09" db="EMBL/GenBank/DDBJ databases">
        <authorList>
            <person name="Gilroy R."/>
        </authorList>
    </citation>
    <scope>NUCLEOTIDE SEQUENCE</scope>
    <source>
        <strain evidence="13">ChiGjej2B2-7701</strain>
    </source>
</reference>
<dbReference type="Gene3D" id="3.40.50.300">
    <property type="entry name" value="P-loop containing nucleotide triphosphate hydrolases"/>
    <property type="match status" value="1"/>
</dbReference>